<dbReference type="PROSITE" id="PS51257">
    <property type="entry name" value="PROKAR_LIPOPROTEIN"/>
    <property type="match status" value="1"/>
</dbReference>
<proteinExistence type="predicted"/>
<accession>A0ABQ4N9D8</accession>
<comment type="caution">
    <text evidence="2">The sequence shown here is derived from an EMBL/GenBank/DDBJ whole genome shotgun (WGS) entry which is preliminary data.</text>
</comment>
<evidence type="ECO:0000313" key="3">
    <source>
        <dbReference type="Proteomes" id="UP000680304"/>
    </source>
</evidence>
<keyword evidence="3" id="KW-1185">Reference proteome</keyword>
<sequence length="246" mass="26456">MNMKMKRGRLSSSIIAILLIAVLAGCGNGGSGEGNGTASGGNENGEAGAVAFPWDQLHKKIQIGGSAGELPDVARLDIIWVPEFQDAGLLVPLDEQFADFDEVVGQFLEGPVSTAKVGDHYYALPLNTNTKVLFWNKDLFAKAGLTEAPATTDQFFSALGKLKAANPDGWGYGEPALQGWNILPWLWSNGADVLSPQYDSATGYLNAPETANILKRLREAYKQGELADLNKGMCRLPKDMRTAPMR</sequence>
<name>A0ABQ4N9D8_9BACL</name>
<dbReference type="PANTHER" id="PTHR43649:SF12">
    <property type="entry name" value="DIACETYLCHITOBIOSE BINDING PROTEIN DASA"/>
    <property type="match status" value="1"/>
</dbReference>
<dbReference type="Proteomes" id="UP000680304">
    <property type="component" value="Unassembled WGS sequence"/>
</dbReference>
<evidence type="ECO:0000313" key="2">
    <source>
        <dbReference type="EMBL" id="GIQ64828.1"/>
    </source>
</evidence>
<gene>
    <name evidence="2" type="ORF">PACILC2_33960</name>
</gene>
<dbReference type="EMBL" id="BOVJ01000107">
    <property type="protein sequence ID" value="GIQ64828.1"/>
    <property type="molecule type" value="Genomic_DNA"/>
</dbReference>
<organism evidence="2 3">
    <name type="scientific">Paenibacillus cisolokensis</name>
    <dbReference type="NCBI Taxonomy" id="1658519"/>
    <lineage>
        <taxon>Bacteria</taxon>
        <taxon>Bacillati</taxon>
        <taxon>Bacillota</taxon>
        <taxon>Bacilli</taxon>
        <taxon>Bacillales</taxon>
        <taxon>Paenibacillaceae</taxon>
        <taxon>Paenibacillus</taxon>
    </lineage>
</organism>
<dbReference type="InterPro" id="IPR006059">
    <property type="entry name" value="SBP"/>
</dbReference>
<feature type="chain" id="PRO_5045284017" description="ABC transporter substrate-binding protein" evidence="1">
    <location>
        <begin position="27"/>
        <end position="246"/>
    </location>
</feature>
<dbReference type="Pfam" id="PF01547">
    <property type="entry name" value="SBP_bac_1"/>
    <property type="match status" value="1"/>
</dbReference>
<dbReference type="PANTHER" id="PTHR43649">
    <property type="entry name" value="ARABINOSE-BINDING PROTEIN-RELATED"/>
    <property type="match status" value="1"/>
</dbReference>
<protein>
    <recommendedName>
        <fullName evidence="4">ABC transporter substrate-binding protein</fullName>
    </recommendedName>
</protein>
<dbReference type="InterPro" id="IPR050490">
    <property type="entry name" value="Bact_solute-bd_prot1"/>
</dbReference>
<reference evidence="2 3" key="1">
    <citation type="submission" date="2021-04" db="EMBL/GenBank/DDBJ databases">
        <title>Draft genome sequence of Paenibacillus cisolokensis, LC2-13A.</title>
        <authorList>
            <person name="Uke A."/>
            <person name="Chhe C."/>
            <person name="Baramee S."/>
            <person name="Kosugi A."/>
        </authorList>
    </citation>
    <scope>NUCLEOTIDE SEQUENCE [LARGE SCALE GENOMIC DNA]</scope>
    <source>
        <strain evidence="2 3">LC2-13A</strain>
    </source>
</reference>
<feature type="signal peptide" evidence="1">
    <location>
        <begin position="1"/>
        <end position="26"/>
    </location>
</feature>
<dbReference type="SUPFAM" id="SSF53850">
    <property type="entry name" value="Periplasmic binding protein-like II"/>
    <property type="match status" value="1"/>
</dbReference>
<evidence type="ECO:0008006" key="4">
    <source>
        <dbReference type="Google" id="ProtNLM"/>
    </source>
</evidence>
<evidence type="ECO:0000256" key="1">
    <source>
        <dbReference type="SAM" id="SignalP"/>
    </source>
</evidence>
<dbReference type="Gene3D" id="3.40.190.10">
    <property type="entry name" value="Periplasmic binding protein-like II"/>
    <property type="match status" value="2"/>
</dbReference>
<keyword evidence="1" id="KW-0732">Signal</keyword>